<evidence type="ECO:0000259" key="1">
    <source>
        <dbReference type="PROSITE" id="PS51340"/>
    </source>
</evidence>
<protein>
    <submittedName>
        <fullName evidence="2">MOSC domain-containing protein</fullName>
    </submittedName>
</protein>
<dbReference type="Gene3D" id="2.40.33.20">
    <property type="entry name" value="PK beta-barrel domain-like"/>
    <property type="match status" value="1"/>
</dbReference>
<dbReference type="PANTHER" id="PTHR30212">
    <property type="entry name" value="PROTEIN YIIM"/>
    <property type="match status" value="1"/>
</dbReference>
<evidence type="ECO:0000313" key="3">
    <source>
        <dbReference type="Proteomes" id="UP000295636"/>
    </source>
</evidence>
<proteinExistence type="predicted"/>
<dbReference type="GO" id="GO:0003824">
    <property type="term" value="F:catalytic activity"/>
    <property type="evidence" value="ECO:0007669"/>
    <property type="project" value="InterPro"/>
</dbReference>
<dbReference type="Pfam" id="PF03475">
    <property type="entry name" value="YiiM_3-alpha"/>
    <property type="match status" value="1"/>
</dbReference>
<dbReference type="InterPro" id="IPR052353">
    <property type="entry name" value="Benzoxazolinone_Detox_Enz"/>
</dbReference>
<dbReference type="PROSITE" id="PS51340">
    <property type="entry name" value="MOSC"/>
    <property type="match status" value="1"/>
</dbReference>
<accession>A0A4R5KA25</accession>
<dbReference type="SUPFAM" id="SSF50800">
    <property type="entry name" value="PK beta-barrel domain-like"/>
    <property type="match status" value="1"/>
</dbReference>
<comment type="caution">
    <text evidence="2">The sequence shown here is derived from an EMBL/GenBank/DDBJ whole genome shotgun (WGS) entry which is preliminary data.</text>
</comment>
<name>A0A4R5KA25_9BACL</name>
<dbReference type="GO" id="GO:0030151">
    <property type="term" value="F:molybdenum ion binding"/>
    <property type="evidence" value="ECO:0007669"/>
    <property type="project" value="InterPro"/>
</dbReference>
<organism evidence="2 3">
    <name type="scientific">Paenibacillus piri</name>
    <dbReference type="NCBI Taxonomy" id="2547395"/>
    <lineage>
        <taxon>Bacteria</taxon>
        <taxon>Bacillati</taxon>
        <taxon>Bacillota</taxon>
        <taxon>Bacilli</taxon>
        <taxon>Bacillales</taxon>
        <taxon>Paenibacillaceae</taxon>
        <taxon>Paenibacillus</taxon>
    </lineage>
</organism>
<gene>
    <name evidence="2" type="ORF">E1757_31490</name>
</gene>
<evidence type="ECO:0000313" key="2">
    <source>
        <dbReference type="EMBL" id="TDF91866.1"/>
    </source>
</evidence>
<feature type="domain" description="MOSC" evidence="1">
    <location>
        <begin position="28"/>
        <end position="162"/>
    </location>
</feature>
<dbReference type="OrthoDB" id="9786134at2"/>
<sequence length="210" mass="23391">MQLLSLNIGKPVQANYKGKPMETGIFKEPVQGRIMLSAVQLEGDGQGDTINHGGEDKAVCVYSADHYSFWEEQLQRKLPFGTFGENFTVSGLQESIVHIGDIFEIGEAVVQISQPRQPCYKLGWKLQAPELPEQVQRTGFTGYYLRVLKEGRVGAGDSLIRVECDPLSVTVAEANRLKYVDKTDKAGIQALLAVEALSESWRQSFEKRLQ</sequence>
<dbReference type="Proteomes" id="UP000295636">
    <property type="component" value="Unassembled WGS sequence"/>
</dbReference>
<dbReference type="InterPro" id="IPR005163">
    <property type="entry name" value="Tri_helical_YiiM-like"/>
</dbReference>
<dbReference type="GO" id="GO:0030170">
    <property type="term" value="F:pyridoxal phosphate binding"/>
    <property type="evidence" value="ECO:0007669"/>
    <property type="project" value="InterPro"/>
</dbReference>
<keyword evidence="3" id="KW-1185">Reference proteome</keyword>
<dbReference type="EMBL" id="SMRT01000024">
    <property type="protein sequence ID" value="TDF91866.1"/>
    <property type="molecule type" value="Genomic_DNA"/>
</dbReference>
<dbReference type="InterPro" id="IPR005302">
    <property type="entry name" value="MoCF_Sase_C"/>
</dbReference>
<dbReference type="InterPro" id="IPR011037">
    <property type="entry name" value="Pyrv_Knase-like_insert_dom_sf"/>
</dbReference>
<dbReference type="Pfam" id="PF03473">
    <property type="entry name" value="MOSC"/>
    <property type="match status" value="1"/>
</dbReference>
<reference evidence="2 3" key="1">
    <citation type="submission" date="2019-03" db="EMBL/GenBank/DDBJ databases">
        <title>This is whole genome sequence of Paenibacillus sp MS74 strain.</title>
        <authorList>
            <person name="Trinh H.N."/>
        </authorList>
    </citation>
    <scope>NUCLEOTIDE SEQUENCE [LARGE SCALE GENOMIC DNA]</scope>
    <source>
        <strain evidence="2 3">MS74</strain>
    </source>
</reference>
<dbReference type="PANTHER" id="PTHR30212:SF4">
    <property type="entry name" value="MOSC DOMAIN-CONTAINING PROTEIN"/>
    <property type="match status" value="1"/>
</dbReference>
<dbReference type="AlphaFoldDB" id="A0A4R5KA25"/>